<dbReference type="Pfam" id="PF00168">
    <property type="entry name" value="C2"/>
    <property type="match status" value="2"/>
</dbReference>
<dbReference type="InterPro" id="IPR000008">
    <property type="entry name" value="C2_dom"/>
</dbReference>
<feature type="domain" description="C2" evidence="1">
    <location>
        <begin position="69"/>
        <end position="113"/>
    </location>
</feature>
<feature type="domain" description="C2" evidence="1">
    <location>
        <begin position="4"/>
        <end position="30"/>
    </location>
</feature>
<reference evidence="2" key="1">
    <citation type="submission" date="2012-09" db="EMBL/GenBank/DDBJ databases">
        <authorList>
            <person name="Martin A.A."/>
        </authorList>
    </citation>
    <scope>NUCLEOTIDE SEQUENCE</scope>
</reference>
<dbReference type="AlphaFoldDB" id="A0A0K0D5N0"/>
<dbReference type="Proteomes" id="UP000035642">
    <property type="component" value="Unassembled WGS sequence"/>
</dbReference>
<dbReference type="SUPFAM" id="SSF49562">
    <property type="entry name" value="C2 domain (Calcium/lipid-binding domain, CaLB)"/>
    <property type="match status" value="2"/>
</dbReference>
<sequence>MLRFYFKVFDYDRFFTDDFMGSAKIDISPVKWFQSVEKIVELFDDALPEEELGTISLTITVLPITSDEKNEICNRSSDPKWIEQFDLHIYELGSETLEVMCQDKRSNSLIGRYDHSRWKYAEKSLEKTFNHNNAGIMLRNRLSLNLGVLNQYVIFL</sequence>
<dbReference type="WBParaSite" id="ACAC_0000537501-mRNA-1">
    <property type="protein sequence ID" value="ACAC_0000537501-mRNA-1"/>
    <property type="gene ID" value="ACAC_0000537501"/>
</dbReference>
<keyword evidence="2" id="KW-1185">Reference proteome</keyword>
<dbReference type="InterPro" id="IPR035892">
    <property type="entry name" value="C2_domain_sf"/>
</dbReference>
<evidence type="ECO:0000259" key="1">
    <source>
        <dbReference type="Pfam" id="PF00168"/>
    </source>
</evidence>
<dbReference type="STRING" id="6313.A0A0K0D5N0"/>
<evidence type="ECO:0000313" key="3">
    <source>
        <dbReference type="WBParaSite" id="ACAC_0000537501-mRNA-1"/>
    </source>
</evidence>
<reference evidence="3" key="2">
    <citation type="submission" date="2017-02" db="UniProtKB">
        <authorList>
            <consortium name="WormBaseParasite"/>
        </authorList>
    </citation>
    <scope>IDENTIFICATION</scope>
</reference>
<dbReference type="Gene3D" id="2.60.40.150">
    <property type="entry name" value="C2 domain"/>
    <property type="match status" value="2"/>
</dbReference>
<organism evidence="2 3">
    <name type="scientific">Angiostrongylus cantonensis</name>
    <name type="common">Rat lungworm</name>
    <dbReference type="NCBI Taxonomy" id="6313"/>
    <lineage>
        <taxon>Eukaryota</taxon>
        <taxon>Metazoa</taxon>
        <taxon>Ecdysozoa</taxon>
        <taxon>Nematoda</taxon>
        <taxon>Chromadorea</taxon>
        <taxon>Rhabditida</taxon>
        <taxon>Rhabditina</taxon>
        <taxon>Rhabditomorpha</taxon>
        <taxon>Strongyloidea</taxon>
        <taxon>Metastrongylidae</taxon>
        <taxon>Angiostrongylus</taxon>
    </lineage>
</organism>
<protein>
    <submittedName>
        <fullName evidence="3">C2 domain-containing protein</fullName>
    </submittedName>
</protein>
<name>A0A0K0D5N0_ANGCA</name>
<proteinExistence type="predicted"/>
<evidence type="ECO:0000313" key="2">
    <source>
        <dbReference type="Proteomes" id="UP000035642"/>
    </source>
</evidence>
<accession>A0A0K0D5N0</accession>